<dbReference type="AlphaFoldDB" id="A0A0K2T612"/>
<protein>
    <submittedName>
        <fullName evidence="2">Uncharacterized protein</fullName>
    </submittedName>
</protein>
<feature type="region of interest" description="Disordered" evidence="1">
    <location>
        <begin position="1"/>
        <end position="21"/>
    </location>
</feature>
<feature type="non-terminal residue" evidence="2">
    <location>
        <position position="1"/>
    </location>
</feature>
<accession>A0A0K2T612</accession>
<feature type="compositionally biased region" description="Polar residues" evidence="1">
    <location>
        <begin position="1"/>
        <end position="14"/>
    </location>
</feature>
<proteinExistence type="predicted"/>
<organism evidence="2">
    <name type="scientific">Lepeophtheirus salmonis</name>
    <name type="common">Salmon louse</name>
    <name type="synonym">Caligus salmonis</name>
    <dbReference type="NCBI Taxonomy" id="72036"/>
    <lineage>
        <taxon>Eukaryota</taxon>
        <taxon>Metazoa</taxon>
        <taxon>Ecdysozoa</taxon>
        <taxon>Arthropoda</taxon>
        <taxon>Crustacea</taxon>
        <taxon>Multicrustacea</taxon>
        <taxon>Hexanauplia</taxon>
        <taxon>Copepoda</taxon>
        <taxon>Siphonostomatoida</taxon>
        <taxon>Caligidae</taxon>
        <taxon>Lepeophtheirus</taxon>
    </lineage>
</organism>
<reference evidence="2" key="1">
    <citation type="submission" date="2014-05" db="EMBL/GenBank/DDBJ databases">
        <authorList>
            <person name="Chronopoulou M."/>
        </authorList>
    </citation>
    <scope>NUCLEOTIDE SEQUENCE</scope>
    <source>
        <tissue evidence="2">Whole organism</tissue>
    </source>
</reference>
<name>A0A0K2T612_LEPSM</name>
<dbReference type="EMBL" id="HACA01004107">
    <property type="protein sequence ID" value="CDW21468.1"/>
    <property type="molecule type" value="Transcribed_RNA"/>
</dbReference>
<evidence type="ECO:0000313" key="2">
    <source>
        <dbReference type="EMBL" id="CDW21468.1"/>
    </source>
</evidence>
<evidence type="ECO:0000256" key="1">
    <source>
        <dbReference type="SAM" id="MobiDB-lite"/>
    </source>
</evidence>
<sequence>SNEPGAVSQTSLQQEVEEGPSRDGICAKWIERRIATRKQCTPQLELTQQEPIRIWNSNHEDSFLLLSDTEPKNRITMGCEQTNIKFIPLDDASYLGLVHIVEIKKNYA</sequence>